<dbReference type="Proteomes" id="UP000823674">
    <property type="component" value="Chromosome A05"/>
</dbReference>
<organism evidence="2 3">
    <name type="scientific">Brassica rapa subsp. trilocularis</name>
    <dbReference type="NCBI Taxonomy" id="1813537"/>
    <lineage>
        <taxon>Eukaryota</taxon>
        <taxon>Viridiplantae</taxon>
        <taxon>Streptophyta</taxon>
        <taxon>Embryophyta</taxon>
        <taxon>Tracheophyta</taxon>
        <taxon>Spermatophyta</taxon>
        <taxon>Magnoliopsida</taxon>
        <taxon>eudicotyledons</taxon>
        <taxon>Gunneridae</taxon>
        <taxon>Pentapetalae</taxon>
        <taxon>rosids</taxon>
        <taxon>malvids</taxon>
        <taxon>Brassicales</taxon>
        <taxon>Brassicaceae</taxon>
        <taxon>Brassiceae</taxon>
        <taxon>Brassica</taxon>
    </lineage>
</organism>
<name>A0ABQ7MK01_BRACM</name>
<dbReference type="PANTHER" id="PTHR34660:SF18">
    <property type="entry name" value="BNAC05G44690D PROTEIN"/>
    <property type="match status" value="1"/>
</dbReference>
<evidence type="ECO:0000256" key="1">
    <source>
        <dbReference type="SAM" id="MobiDB-lite"/>
    </source>
</evidence>
<feature type="compositionally biased region" description="Basic and acidic residues" evidence="1">
    <location>
        <begin position="50"/>
        <end position="65"/>
    </location>
</feature>
<protein>
    <submittedName>
        <fullName evidence="2">Uncharacterized protein</fullName>
    </submittedName>
</protein>
<accession>A0ABQ7MK01</accession>
<feature type="region of interest" description="Disordered" evidence="1">
    <location>
        <begin position="1"/>
        <end position="235"/>
    </location>
</feature>
<proteinExistence type="predicted"/>
<feature type="compositionally biased region" description="Basic and acidic residues" evidence="1">
    <location>
        <begin position="21"/>
        <end position="40"/>
    </location>
</feature>
<feature type="compositionally biased region" description="Basic and acidic residues" evidence="1">
    <location>
        <begin position="157"/>
        <end position="207"/>
    </location>
</feature>
<sequence length="395" mass="45445">NLREGIKVPMSRCFPFPPPGYEKKKIRTEEADSLVKEKQKKEKKHKKEKKDKETSKDRYKEGKERKEKHRDKKDKEKSTTSQDKNNGNEESKFVQDLARRISNEKEEARESQSVGKSSFPCGVTENFPMGKRSESSVGRVSSWRDQKGTEIMVQPVEKTELQEKNHLKESVTKGDNKSLDREEIKKSEPKYTTHRSSQENKEQKPKYVEGGSMLKERDVDNRNIGKRKDHERNGFLYENGSRLNKIHKPVASPVSSVENGRNLGACQTPPKPVTELQETVCNPEVNEHRVNGFIDSQEHKSHRSANSNGEASAKKRPHSDLKYLDQILNVPKREELHEFDVSEEQEWLLGQSSVRLSKKPKKVSTTLLDETLQVWNQALRIESADTVALPYVVPF</sequence>
<feature type="region of interest" description="Disordered" evidence="1">
    <location>
        <begin position="294"/>
        <end position="318"/>
    </location>
</feature>
<evidence type="ECO:0000313" key="2">
    <source>
        <dbReference type="EMBL" id="KAG5399068.1"/>
    </source>
</evidence>
<feature type="compositionally biased region" description="Basic and acidic residues" evidence="1">
    <location>
        <begin position="214"/>
        <end position="233"/>
    </location>
</feature>
<evidence type="ECO:0000313" key="3">
    <source>
        <dbReference type="Proteomes" id="UP000823674"/>
    </source>
</evidence>
<feature type="compositionally biased region" description="Basic and acidic residues" evidence="1">
    <location>
        <begin position="86"/>
        <end position="110"/>
    </location>
</feature>
<feature type="non-terminal residue" evidence="2">
    <location>
        <position position="1"/>
    </location>
</feature>
<gene>
    <name evidence="2" type="primary">A05p050770.1_BraROA</name>
    <name evidence="2" type="ORF">IGI04_020882</name>
</gene>
<comment type="caution">
    <text evidence="2">The sequence shown here is derived from an EMBL/GenBank/DDBJ whole genome shotgun (WGS) entry which is preliminary data.</text>
</comment>
<dbReference type="EMBL" id="JADBGQ010000005">
    <property type="protein sequence ID" value="KAG5399068.1"/>
    <property type="molecule type" value="Genomic_DNA"/>
</dbReference>
<keyword evidence="3" id="KW-1185">Reference proteome</keyword>
<reference evidence="2 3" key="1">
    <citation type="submission" date="2021-03" db="EMBL/GenBank/DDBJ databases">
        <authorList>
            <person name="King G.J."/>
            <person name="Bancroft I."/>
            <person name="Baten A."/>
            <person name="Bloomfield J."/>
            <person name="Borpatragohain P."/>
            <person name="He Z."/>
            <person name="Irish N."/>
            <person name="Irwin J."/>
            <person name="Liu K."/>
            <person name="Mauleon R.P."/>
            <person name="Moore J."/>
            <person name="Morris R."/>
            <person name="Ostergaard L."/>
            <person name="Wang B."/>
            <person name="Wells R."/>
        </authorList>
    </citation>
    <scope>NUCLEOTIDE SEQUENCE [LARGE SCALE GENOMIC DNA]</scope>
    <source>
        <strain evidence="2">R-o-18</strain>
        <tissue evidence="2">Leaf</tissue>
    </source>
</reference>
<dbReference type="PANTHER" id="PTHR34660">
    <property type="entry name" value="MYB-LIKE PROTEIN X"/>
    <property type="match status" value="1"/>
</dbReference>